<keyword evidence="4" id="KW-1003">Cell membrane</keyword>
<feature type="transmembrane region" description="Helical" evidence="8">
    <location>
        <begin position="150"/>
        <end position="169"/>
    </location>
</feature>
<keyword evidence="5 8" id="KW-0812">Transmembrane</keyword>
<keyword evidence="10" id="KW-1185">Reference proteome</keyword>
<name>A0ABX6UXG2_9PAST</name>
<dbReference type="CDD" id="cd06550">
    <property type="entry name" value="TM_ABC_iron-siderophores_like"/>
    <property type="match status" value="1"/>
</dbReference>
<dbReference type="InterPro" id="IPR037294">
    <property type="entry name" value="ABC_BtuC-like"/>
</dbReference>
<accession>A0ABX6UXG2</accession>
<evidence type="ECO:0000256" key="3">
    <source>
        <dbReference type="ARBA" id="ARBA00022448"/>
    </source>
</evidence>
<dbReference type="PANTHER" id="PTHR30472">
    <property type="entry name" value="FERRIC ENTEROBACTIN TRANSPORT SYSTEM PERMEASE PROTEIN"/>
    <property type="match status" value="1"/>
</dbReference>
<keyword evidence="3" id="KW-0813">Transport</keyword>
<feature type="transmembrane region" description="Helical" evidence="8">
    <location>
        <begin position="60"/>
        <end position="78"/>
    </location>
</feature>
<reference evidence="9 10" key="1">
    <citation type="submission" date="2020-10" db="EMBL/GenBank/DDBJ databases">
        <title>Genome Sequencing of Rodentibacter spp. strain DSM111151.</title>
        <authorList>
            <person name="Benga L."/>
            <person name="Lautwein T."/>
        </authorList>
    </citation>
    <scope>NUCLEOTIDE SEQUENCE [LARGE SCALE GENOMIC DNA]</scope>
    <source>
        <strain evidence="9 10">DSM 111151</strain>
    </source>
</reference>
<evidence type="ECO:0000313" key="10">
    <source>
        <dbReference type="Proteomes" id="UP000663069"/>
    </source>
</evidence>
<gene>
    <name evidence="9" type="primary">fecC</name>
    <name evidence="9" type="ORF">IHV77_01300</name>
</gene>
<evidence type="ECO:0000256" key="7">
    <source>
        <dbReference type="ARBA" id="ARBA00023136"/>
    </source>
</evidence>
<keyword evidence="6 8" id="KW-1133">Transmembrane helix</keyword>
<feature type="transmembrane region" description="Helical" evidence="8">
    <location>
        <begin position="238"/>
        <end position="268"/>
    </location>
</feature>
<dbReference type="InterPro" id="IPR000522">
    <property type="entry name" value="ABC_transptr_permease_BtuC"/>
</dbReference>
<feature type="transmembrane region" description="Helical" evidence="8">
    <location>
        <begin position="175"/>
        <end position="192"/>
    </location>
</feature>
<dbReference type="PANTHER" id="PTHR30472:SF1">
    <property type="entry name" value="FE(3+) DICITRATE TRANSPORT SYSTEM PERMEASE PROTEIN FECC-RELATED"/>
    <property type="match status" value="1"/>
</dbReference>
<dbReference type="Pfam" id="PF01032">
    <property type="entry name" value="FecCD"/>
    <property type="match status" value="1"/>
</dbReference>
<dbReference type="NCBIfam" id="NF008407">
    <property type="entry name" value="PRK11228.1"/>
    <property type="match status" value="1"/>
</dbReference>
<evidence type="ECO:0000256" key="6">
    <source>
        <dbReference type="ARBA" id="ARBA00022989"/>
    </source>
</evidence>
<feature type="transmembrane region" description="Helical" evidence="8">
    <location>
        <begin position="115"/>
        <end position="138"/>
    </location>
</feature>
<organism evidence="9 10">
    <name type="scientific">Rodentibacter haemolyticus</name>
    <dbReference type="NCBI Taxonomy" id="2778911"/>
    <lineage>
        <taxon>Bacteria</taxon>
        <taxon>Pseudomonadati</taxon>
        <taxon>Pseudomonadota</taxon>
        <taxon>Gammaproteobacteria</taxon>
        <taxon>Pasteurellales</taxon>
        <taxon>Pasteurellaceae</taxon>
        <taxon>Rodentibacter</taxon>
    </lineage>
</organism>
<dbReference type="EMBL" id="CP063056">
    <property type="protein sequence ID" value="QPB42792.1"/>
    <property type="molecule type" value="Genomic_DNA"/>
</dbReference>
<comment type="similarity">
    <text evidence="2">Belongs to the binding-protein-dependent transport system permease family. FecCD subfamily.</text>
</comment>
<evidence type="ECO:0000256" key="8">
    <source>
        <dbReference type="SAM" id="Phobius"/>
    </source>
</evidence>
<evidence type="ECO:0000256" key="4">
    <source>
        <dbReference type="ARBA" id="ARBA00022475"/>
    </source>
</evidence>
<feature type="transmembrane region" description="Helical" evidence="8">
    <location>
        <begin position="308"/>
        <end position="326"/>
    </location>
</feature>
<protein>
    <submittedName>
        <fullName evidence="9">Iron-dicitrate ABC transporter permease FecC</fullName>
    </submittedName>
</protein>
<comment type="subcellular location">
    <subcellularLocation>
        <location evidence="1">Cell membrane</location>
        <topology evidence="1">Multi-pass membrane protein</topology>
    </subcellularLocation>
</comment>
<evidence type="ECO:0000256" key="1">
    <source>
        <dbReference type="ARBA" id="ARBA00004651"/>
    </source>
</evidence>
<proteinExistence type="inferred from homology"/>
<evidence type="ECO:0000256" key="2">
    <source>
        <dbReference type="ARBA" id="ARBA00007935"/>
    </source>
</evidence>
<keyword evidence="7 8" id="KW-0472">Membrane</keyword>
<feature type="transmembrane region" description="Helical" evidence="8">
    <location>
        <begin position="90"/>
        <end position="109"/>
    </location>
</feature>
<evidence type="ECO:0000256" key="5">
    <source>
        <dbReference type="ARBA" id="ARBA00022692"/>
    </source>
</evidence>
<evidence type="ECO:0000313" key="9">
    <source>
        <dbReference type="EMBL" id="QPB42792.1"/>
    </source>
</evidence>
<dbReference type="Gene3D" id="1.10.3470.10">
    <property type="entry name" value="ABC transporter involved in vitamin B12 uptake, BtuC"/>
    <property type="match status" value="1"/>
</dbReference>
<dbReference type="RefSeq" id="WP_194812370.1">
    <property type="nucleotide sequence ID" value="NZ_CP063056.1"/>
</dbReference>
<sequence>MWQTIFRWILPLGLLAFLLWGSLFLYYPIEIQPIAALQVFLPDSTDELAQITVIDLRLPRTLVALALGATLSVAGALLQTITRNPLASPSLLSVNSGAALAMVSVTTLSPTLVNGYSIAFIAALGGGASWLLVMIISNAWQDNQGERSRVILAGVAVSLLCAALTKLVLIVAEDHAFGIMSWLAGGISHARWAQWQQLYPFLILTALFCLLFAGQLNLLSLSDESAQSLGVNLFRLRWYANVMGLLIVGAAVSVAGPIAFIGLLVPHLARYWIGYDLRKALPMAMLLGAILMLMADLIARAVNFPSEVPAGAVLALIGAPIFVLFAKGKR</sequence>
<dbReference type="SUPFAM" id="SSF81345">
    <property type="entry name" value="ABC transporter involved in vitamin B12 uptake, BtuC"/>
    <property type="match status" value="1"/>
</dbReference>
<feature type="transmembrane region" description="Helical" evidence="8">
    <location>
        <begin position="280"/>
        <end position="302"/>
    </location>
</feature>
<feature type="transmembrane region" description="Helical" evidence="8">
    <location>
        <begin position="199"/>
        <end position="218"/>
    </location>
</feature>
<dbReference type="Proteomes" id="UP000663069">
    <property type="component" value="Chromosome"/>
</dbReference>